<dbReference type="InterPro" id="IPR020471">
    <property type="entry name" value="AKR"/>
</dbReference>
<dbReference type="AlphaFoldDB" id="A0A3S5B112"/>
<dbReference type="PANTHER" id="PTHR11732">
    <property type="entry name" value="ALDO/KETO REDUCTASE"/>
    <property type="match status" value="1"/>
</dbReference>
<organism evidence="2 3">
    <name type="scientific">Protopolystoma xenopodis</name>
    <dbReference type="NCBI Taxonomy" id="117903"/>
    <lineage>
        <taxon>Eukaryota</taxon>
        <taxon>Metazoa</taxon>
        <taxon>Spiralia</taxon>
        <taxon>Lophotrochozoa</taxon>
        <taxon>Platyhelminthes</taxon>
        <taxon>Monogenea</taxon>
        <taxon>Polyopisthocotylea</taxon>
        <taxon>Polystomatidea</taxon>
        <taxon>Polystomatidae</taxon>
        <taxon>Protopolystoma</taxon>
    </lineage>
</organism>
<comment type="caution">
    <text evidence="2">The sequence shown here is derived from an EMBL/GenBank/DDBJ whole genome shotgun (WGS) entry which is preliminary data.</text>
</comment>
<reference evidence="2" key="1">
    <citation type="submission" date="2018-11" db="EMBL/GenBank/DDBJ databases">
        <authorList>
            <consortium name="Pathogen Informatics"/>
        </authorList>
    </citation>
    <scope>NUCLEOTIDE SEQUENCE</scope>
</reference>
<dbReference type="Proteomes" id="UP000784294">
    <property type="component" value="Unassembled WGS sequence"/>
</dbReference>
<dbReference type="OrthoDB" id="416253at2759"/>
<dbReference type="Pfam" id="PF00248">
    <property type="entry name" value="Aldo_ket_red"/>
    <property type="match status" value="1"/>
</dbReference>
<dbReference type="PROSITE" id="PS00062">
    <property type="entry name" value="ALDOKETO_REDUCTASE_2"/>
    <property type="match status" value="1"/>
</dbReference>
<dbReference type="Gene3D" id="3.20.20.100">
    <property type="entry name" value="NADP-dependent oxidoreductase domain"/>
    <property type="match status" value="1"/>
</dbReference>
<evidence type="ECO:0000313" key="3">
    <source>
        <dbReference type="Proteomes" id="UP000784294"/>
    </source>
</evidence>
<dbReference type="InterPro" id="IPR018170">
    <property type="entry name" value="Aldo/ket_reductase_CS"/>
</dbReference>
<feature type="domain" description="NADP-dependent oxidoreductase" evidence="1">
    <location>
        <begin position="1"/>
        <end position="71"/>
    </location>
</feature>
<dbReference type="PRINTS" id="PR00069">
    <property type="entry name" value="ALDKETRDTASE"/>
</dbReference>
<dbReference type="InterPro" id="IPR023210">
    <property type="entry name" value="NADP_OxRdtase_dom"/>
</dbReference>
<proteinExistence type="predicted"/>
<dbReference type="GO" id="GO:0016491">
    <property type="term" value="F:oxidoreductase activity"/>
    <property type="evidence" value="ECO:0007669"/>
    <property type="project" value="InterPro"/>
</dbReference>
<dbReference type="SUPFAM" id="SSF51430">
    <property type="entry name" value="NAD(P)-linked oxidoreductase"/>
    <property type="match status" value="1"/>
</dbReference>
<accession>A0A3S5B112</accession>
<gene>
    <name evidence="2" type="ORF">PXEA_LOCUS23940</name>
</gene>
<dbReference type="InterPro" id="IPR036812">
    <property type="entry name" value="NAD(P)_OxRdtase_dom_sf"/>
</dbReference>
<protein>
    <recommendedName>
        <fullName evidence="1">NADP-dependent oxidoreductase domain-containing protein</fullName>
    </recommendedName>
</protein>
<keyword evidence="3" id="KW-1185">Reference proteome</keyword>
<dbReference type="EMBL" id="CAAALY010112817">
    <property type="protein sequence ID" value="VEL30500.1"/>
    <property type="molecule type" value="Genomic_DNA"/>
</dbReference>
<evidence type="ECO:0000313" key="2">
    <source>
        <dbReference type="EMBL" id="VEL30500.1"/>
    </source>
</evidence>
<sequence length="74" mass="8281">MENLVDENLVKSIGISNYNRQQTERILACCRISPVVNQVEAHVNFTNEKLIRYLKSVNICATAYCPLGSPATPQ</sequence>
<name>A0A3S5B112_9PLAT</name>
<evidence type="ECO:0000259" key="1">
    <source>
        <dbReference type="Pfam" id="PF00248"/>
    </source>
</evidence>